<accession>A0A6A5ZP00</accession>
<evidence type="ECO:0000313" key="2">
    <source>
        <dbReference type="Proteomes" id="UP000799770"/>
    </source>
</evidence>
<organism evidence="1 2">
    <name type="scientific">Lophiotrema nucula</name>
    <dbReference type="NCBI Taxonomy" id="690887"/>
    <lineage>
        <taxon>Eukaryota</taxon>
        <taxon>Fungi</taxon>
        <taxon>Dikarya</taxon>
        <taxon>Ascomycota</taxon>
        <taxon>Pezizomycotina</taxon>
        <taxon>Dothideomycetes</taxon>
        <taxon>Pleosporomycetidae</taxon>
        <taxon>Pleosporales</taxon>
        <taxon>Lophiotremataceae</taxon>
        <taxon>Lophiotrema</taxon>
    </lineage>
</organism>
<protein>
    <submittedName>
        <fullName evidence="1">Uncharacterized protein</fullName>
    </submittedName>
</protein>
<sequence>MGFGGVAGWSGSLCGGGSGLCFGWAYAEVYLSITLTISSLQFQSPPSSLVTPLLCPYITSDCIEAIRSTKKQKARAADSTNLHPVHL</sequence>
<dbReference type="AlphaFoldDB" id="A0A6A5ZP00"/>
<proteinExistence type="predicted"/>
<reference evidence="1" key="1">
    <citation type="journal article" date="2020" name="Stud. Mycol.">
        <title>101 Dothideomycetes genomes: a test case for predicting lifestyles and emergence of pathogens.</title>
        <authorList>
            <person name="Haridas S."/>
            <person name="Albert R."/>
            <person name="Binder M."/>
            <person name="Bloem J."/>
            <person name="Labutti K."/>
            <person name="Salamov A."/>
            <person name="Andreopoulos B."/>
            <person name="Baker S."/>
            <person name="Barry K."/>
            <person name="Bills G."/>
            <person name="Bluhm B."/>
            <person name="Cannon C."/>
            <person name="Castanera R."/>
            <person name="Culley D."/>
            <person name="Daum C."/>
            <person name="Ezra D."/>
            <person name="Gonzalez J."/>
            <person name="Henrissat B."/>
            <person name="Kuo A."/>
            <person name="Liang C."/>
            <person name="Lipzen A."/>
            <person name="Lutzoni F."/>
            <person name="Magnuson J."/>
            <person name="Mondo S."/>
            <person name="Nolan M."/>
            <person name="Ohm R."/>
            <person name="Pangilinan J."/>
            <person name="Park H.-J."/>
            <person name="Ramirez L."/>
            <person name="Alfaro M."/>
            <person name="Sun H."/>
            <person name="Tritt A."/>
            <person name="Yoshinaga Y."/>
            <person name="Zwiers L.-H."/>
            <person name="Turgeon B."/>
            <person name="Goodwin S."/>
            <person name="Spatafora J."/>
            <person name="Crous P."/>
            <person name="Grigoriev I."/>
        </authorList>
    </citation>
    <scope>NUCLEOTIDE SEQUENCE</scope>
    <source>
        <strain evidence="1">CBS 627.86</strain>
    </source>
</reference>
<dbReference type="EMBL" id="ML977313">
    <property type="protein sequence ID" value="KAF2120617.1"/>
    <property type="molecule type" value="Genomic_DNA"/>
</dbReference>
<dbReference type="Proteomes" id="UP000799770">
    <property type="component" value="Unassembled WGS sequence"/>
</dbReference>
<keyword evidence="2" id="KW-1185">Reference proteome</keyword>
<name>A0A6A5ZP00_9PLEO</name>
<gene>
    <name evidence="1" type="ORF">BDV96DRAFT_641281</name>
</gene>
<evidence type="ECO:0000313" key="1">
    <source>
        <dbReference type="EMBL" id="KAF2120617.1"/>
    </source>
</evidence>